<organism evidence="3 4">
    <name type="scientific">Lasiosphaeria ovina</name>
    <dbReference type="NCBI Taxonomy" id="92902"/>
    <lineage>
        <taxon>Eukaryota</taxon>
        <taxon>Fungi</taxon>
        <taxon>Dikarya</taxon>
        <taxon>Ascomycota</taxon>
        <taxon>Pezizomycotina</taxon>
        <taxon>Sordariomycetes</taxon>
        <taxon>Sordariomycetidae</taxon>
        <taxon>Sordariales</taxon>
        <taxon>Lasiosphaeriaceae</taxon>
        <taxon>Lasiosphaeria</taxon>
    </lineage>
</organism>
<evidence type="ECO:0000313" key="3">
    <source>
        <dbReference type="EMBL" id="KAK3376235.1"/>
    </source>
</evidence>
<feature type="transmembrane region" description="Helical" evidence="2">
    <location>
        <begin position="129"/>
        <end position="149"/>
    </location>
</feature>
<feature type="transmembrane region" description="Helical" evidence="2">
    <location>
        <begin position="262"/>
        <end position="282"/>
    </location>
</feature>
<proteinExistence type="predicted"/>
<feature type="transmembrane region" description="Helical" evidence="2">
    <location>
        <begin position="88"/>
        <end position="108"/>
    </location>
</feature>
<dbReference type="Pfam" id="PF10361">
    <property type="entry name" value="DUF2434"/>
    <property type="match status" value="1"/>
</dbReference>
<keyword evidence="4" id="KW-1185">Reference proteome</keyword>
<reference evidence="3" key="2">
    <citation type="submission" date="2023-06" db="EMBL/GenBank/DDBJ databases">
        <authorList>
            <consortium name="Lawrence Berkeley National Laboratory"/>
            <person name="Haridas S."/>
            <person name="Hensen N."/>
            <person name="Bonometti L."/>
            <person name="Westerberg I."/>
            <person name="Brannstrom I.O."/>
            <person name="Guillou S."/>
            <person name="Cros-Aarteil S."/>
            <person name="Calhoun S."/>
            <person name="Kuo A."/>
            <person name="Mondo S."/>
            <person name="Pangilinan J."/>
            <person name="Riley R."/>
            <person name="Labutti K."/>
            <person name="Andreopoulos B."/>
            <person name="Lipzen A."/>
            <person name="Chen C."/>
            <person name="Yanf M."/>
            <person name="Daum C."/>
            <person name="Ng V."/>
            <person name="Clum A."/>
            <person name="Steindorff A."/>
            <person name="Ohm R."/>
            <person name="Martin F."/>
            <person name="Silar P."/>
            <person name="Natvig D."/>
            <person name="Lalanne C."/>
            <person name="Gautier V."/>
            <person name="Ament-Velasquez S.L."/>
            <person name="Kruys A."/>
            <person name="Hutchinson M.I."/>
            <person name="Powell A.J."/>
            <person name="Barry K."/>
            <person name="Miller A.N."/>
            <person name="Grigoriev I.V."/>
            <person name="Debuchy R."/>
            <person name="Gladieux P."/>
            <person name="Thoren M.H."/>
            <person name="Johannesson H."/>
        </authorList>
    </citation>
    <scope>NUCLEOTIDE SEQUENCE</scope>
    <source>
        <strain evidence="3">CBS 958.72</strain>
    </source>
</reference>
<protein>
    <submittedName>
        <fullName evidence="3">Uncharacterized protein</fullName>
    </submittedName>
</protein>
<dbReference type="Proteomes" id="UP001287356">
    <property type="component" value="Unassembled WGS sequence"/>
</dbReference>
<comment type="caution">
    <text evidence="3">The sequence shown here is derived from an EMBL/GenBank/DDBJ whole genome shotgun (WGS) entry which is preliminary data.</text>
</comment>
<keyword evidence="2" id="KW-0472">Membrane</keyword>
<feature type="transmembrane region" description="Helical" evidence="2">
    <location>
        <begin position="161"/>
        <end position="183"/>
    </location>
</feature>
<evidence type="ECO:0000256" key="1">
    <source>
        <dbReference type="SAM" id="MobiDB-lite"/>
    </source>
</evidence>
<evidence type="ECO:0000256" key="2">
    <source>
        <dbReference type="SAM" id="Phobius"/>
    </source>
</evidence>
<sequence length="580" mass="65635">MPFFNARDIISMPGGDNSSDTLIGNVHFNKTTLDFWNYTLYSNNTLSNGSWCILTFPPYTPSLVEPNGTFVNVTYCYSAVNPIGLRSGIGVGFAALFGLMLIPTLVNLNKHGKLYLPAERRFQPVGRRWQWYWGAIVSATALISLLTNIDVDRYYLPELPIVLTSFFWYIMQMCSMALVWEAVRHWGSWMERQFIDPNPFILPQNDKRSNIEFWLPLVFYFWLWLNFFLIVPRNWGRIELQRYPQQIIDEAIPAATDGRFKAAAFVMVVCWLIIAFFLRHAIKHYKERNRGIINRFIGLIRFMPIRFRLLLPLAAVIPTYQAMVAWEFSWSPMNVHGNNAAIYAGGYAPSLLILVIQAVSGFMRPNEDRELQRQRRERGTAIDREIGITHKPAWWQRARADFNANETIRERIARNVREVGGGKATARNLDHIVEARSARQDREQNNGAAAGESVEMDSMPPRPLSLSQQATDLLGPIAPGDFERARNVATLYGGRSERRRTETAMAAAVGVLFPAGSDEAAAAAARRRAEITMDGPPPPPYADRGRQGAGSRSTVARSNSTETTNSINQPPQQIKSMLDV</sequence>
<dbReference type="EMBL" id="JAULSN010000003">
    <property type="protein sequence ID" value="KAK3376235.1"/>
    <property type="molecule type" value="Genomic_DNA"/>
</dbReference>
<keyword evidence="2" id="KW-0812">Transmembrane</keyword>
<dbReference type="InterPro" id="IPR018830">
    <property type="entry name" value="DUF2434"/>
</dbReference>
<gene>
    <name evidence="3" type="ORF">B0T24DRAFT_216879</name>
</gene>
<evidence type="ECO:0000313" key="4">
    <source>
        <dbReference type="Proteomes" id="UP001287356"/>
    </source>
</evidence>
<name>A0AAE0KI37_9PEZI</name>
<feature type="transmembrane region" description="Helical" evidence="2">
    <location>
        <begin position="213"/>
        <end position="231"/>
    </location>
</feature>
<keyword evidence="2" id="KW-1133">Transmembrane helix</keyword>
<dbReference type="AlphaFoldDB" id="A0AAE0KI37"/>
<accession>A0AAE0KI37</accession>
<feature type="compositionally biased region" description="Polar residues" evidence="1">
    <location>
        <begin position="550"/>
        <end position="580"/>
    </location>
</feature>
<feature type="region of interest" description="Disordered" evidence="1">
    <location>
        <begin position="437"/>
        <end position="461"/>
    </location>
</feature>
<feature type="transmembrane region" description="Helical" evidence="2">
    <location>
        <begin position="309"/>
        <end position="328"/>
    </location>
</feature>
<reference evidence="3" key="1">
    <citation type="journal article" date="2023" name="Mol. Phylogenet. Evol.">
        <title>Genome-scale phylogeny and comparative genomics of the fungal order Sordariales.</title>
        <authorList>
            <person name="Hensen N."/>
            <person name="Bonometti L."/>
            <person name="Westerberg I."/>
            <person name="Brannstrom I.O."/>
            <person name="Guillou S."/>
            <person name="Cros-Aarteil S."/>
            <person name="Calhoun S."/>
            <person name="Haridas S."/>
            <person name="Kuo A."/>
            <person name="Mondo S."/>
            <person name="Pangilinan J."/>
            <person name="Riley R."/>
            <person name="LaButti K."/>
            <person name="Andreopoulos B."/>
            <person name="Lipzen A."/>
            <person name="Chen C."/>
            <person name="Yan M."/>
            <person name="Daum C."/>
            <person name="Ng V."/>
            <person name="Clum A."/>
            <person name="Steindorff A."/>
            <person name="Ohm R.A."/>
            <person name="Martin F."/>
            <person name="Silar P."/>
            <person name="Natvig D.O."/>
            <person name="Lalanne C."/>
            <person name="Gautier V."/>
            <person name="Ament-Velasquez S.L."/>
            <person name="Kruys A."/>
            <person name="Hutchinson M.I."/>
            <person name="Powell A.J."/>
            <person name="Barry K."/>
            <person name="Miller A.N."/>
            <person name="Grigoriev I.V."/>
            <person name="Debuchy R."/>
            <person name="Gladieux P."/>
            <person name="Hiltunen Thoren M."/>
            <person name="Johannesson H."/>
        </authorList>
    </citation>
    <scope>NUCLEOTIDE SEQUENCE</scope>
    <source>
        <strain evidence="3">CBS 958.72</strain>
    </source>
</reference>
<feature type="transmembrane region" description="Helical" evidence="2">
    <location>
        <begin position="340"/>
        <end position="363"/>
    </location>
</feature>
<feature type="region of interest" description="Disordered" evidence="1">
    <location>
        <begin position="525"/>
        <end position="580"/>
    </location>
</feature>